<dbReference type="AlphaFoldDB" id="A0A3A1WNP4"/>
<protein>
    <submittedName>
        <fullName evidence="1">Uncharacterized protein</fullName>
    </submittedName>
</protein>
<organism evidence="1 2">
    <name type="scientific">Aureimonas flava</name>
    <dbReference type="NCBI Taxonomy" id="2320271"/>
    <lineage>
        <taxon>Bacteria</taxon>
        <taxon>Pseudomonadati</taxon>
        <taxon>Pseudomonadota</taxon>
        <taxon>Alphaproteobacteria</taxon>
        <taxon>Hyphomicrobiales</taxon>
        <taxon>Aurantimonadaceae</taxon>
        <taxon>Aureimonas</taxon>
    </lineage>
</organism>
<dbReference type="RefSeq" id="WP_119541091.1">
    <property type="nucleotide sequence ID" value="NZ_QYRN01000009.1"/>
</dbReference>
<dbReference type="Proteomes" id="UP000265750">
    <property type="component" value="Unassembled WGS sequence"/>
</dbReference>
<name>A0A3A1WNP4_9HYPH</name>
<accession>A0A3A1WNP4</accession>
<dbReference type="EMBL" id="QYRN01000009">
    <property type="protein sequence ID" value="RIX98700.1"/>
    <property type="molecule type" value="Genomic_DNA"/>
</dbReference>
<keyword evidence="2" id="KW-1185">Reference proteome</keyword>
<evidence type="ECO:0000313" key="1">
    <source>
        <dbReference type="EMBL" id="RIX98700.1"/>
    </source>
</evidence>
<sequence length="72" mass="8215">MMLLDKWRKNEDRVRQAGAIARERARTAGVPAYYRDPSLGDGIVKEMPDGRRILVDEADEEERLAAAFVRRG</sequence>
<proteinExistence type="predicted"/>
<gene>
    <name evidence="1" type="ORF">D3218_16035</name>
</gene>
<dbReference type="OrthoDB" id="7916674at2"/>
<reference evidence="2" key="1">
    <citation type="submission" date="2018-09" db="EMBL/GenBank/DDBJ databases">
        <authorList>
            <person name="Tuo L."/>
        </authorList>
    </citation>
    <scope>NUCLEOTIDE SEQUENCE [LARGE SCALE GENOMIC DNA]</scope>
    <source>
        <strain evidence="2">M2BS4Y-1</strain>
    </source>
</reference>
<evidence type="ECO:0000313" key="2">
    <source>
        <dbReference type="Proteomes" id="UP000265750"/>
    </source>
</evidence>
<comment type="caution">
    <text evidence="1">The sequence shown here is derived from an EMBL/GenBank/DDBJ whole genome shotgun (WGS) entry which is preliminary data.</text>
</comment>